<protein>
    <submittedName>
        <fullName evidence="1">Uncharacterized protein</fullName>
    </submittedName>
</protein>
<evidence type="ECO:0000313" key="1">
    <source>
        <dbReference type="EMBL" id="KAJ8670473.1"/>
    </source>
</evidence>
<organism evidence="1 2">
    <name type="scientific">Eretmocerus hayati</name>
    <dbReference type="NCBI Taxonomy" id="131215"/>
    <lineage>
        <taxon>Eukaryota</taxon>
        <taxon>Metazoa</taxon>
        <taxon>Ecdysozoa</taxon>
        <taxon>Arthropoda</taxon>
        <taxon>Hexapoda</taxon>
        <taxon>Insecta</taxon>
        <taxon>Pterygota</taxon>
        <taxon>Neoptera</taxon>
        <taxon>Endopterygota</taxon>
        <taxon>Hymenoptera</taxon>
        <taxon>Apocrita</taxon>
        <taxon>Proctotrupomorpha</taxon>
        <taxon>Chalcidoidea</taxon>
        <taxon>Aphelinidae</taxon>
        <taxon>Aphelininae</taxon>
        <taxon>Eretmocerus</taxon>
    </lineage>
</organism>
<dbReference type="EMBL" id="CM056743">
    <property type="protein sequence ID" value="KAJ8670473.1"/>
    <property type="molecule type" value="Genomic_DNA"/>
</dbReference>
<name>A0ACC2NI36_9HYME</name>
<reference evidence="1" key="1">
    <citation type="submission" date="2023-04" db="EMBL/GenBank/DDBJ databases">
        <title>A chromosome-level genome assembly of the parasitoid wasp Eretmocerus hayati.</title>
        <authorList>
            <person name="Zhong Y."/>
            <person name="Liu S."/>
            <person name="Liu Y."/>
        </authorList>
    </citation>
    <scope>NUCLEOTIDE SEQUENCE</scope>
    <source>
        <strain evidence="1">ZJU_SS_LIU_2023</strain>
    </source>
</reference>
<dbReference type="Proteomes" id="UP001239111">
    <property type="component" value="Chromosome 3"/>
</dbReference>
<accession>A0ACC2NI36</accession>
<keyword evidence="2" id="KW-1185">Reference proteome</keyword>
<gene>
    <name evidence="1" type="ORF">QAD02_001732</name>
</gene>
<proteinExistence type="predicted"/>
<evidence type="ECO:0000313" key="2">
    <source>
        <dbReference type="Proteomes" id="UP001239111"/>
    </source>
</evidence>
<sequence length="168" mass="18155">MMGIFGIRNLMKEGSQHLAAVGTGGSGGPASMRPGAGAGGLGSGEHSSGTGLTGDLGDLGGLEADLSKTSLDEIRLWGSSFDRLMRHPAGCKLFKEFLVSEYSDENIAFWLACEQLKRESNPEKVEEKAKVIYEDYISIISPKEMEEVMDQSVNLSDESLKLELKRPQ</sequence>
<comment type="caution">
    <text evidence="1">The sequence shown here is derived from an EMBL/GenBank/DDBJ whole genome shotgun (WGS) entry which is preliminary data.</text>
</comment>